<organism evidence="4 5">
    <name type="scientific">Pseudopithomyces chartarum</name>
    <dbReference type="NCBI Taxonomy" id="1892770"/>
    <lineage>
        <taxon>Eukaryota</taxon>
        <taxon>Fungi</taxon>
        <taxon>Dikarya</taxon>
        <taxon>Ascomycota</taxon>
        <taxon>Pezizomycotina</taxon>
        <taxon>Dothideomycetes</taxon>
        <taxon>Pleosporomycetidae</taxon>
        <taxon>Pleosporales</taxon>
        <taxon>Massarineae</taxon>
        <taxon>Didymosphaeriaceae</taxon>
        <taxon>Pseudopithomyces</taxon>
    </lineage>
</organism>
<dbReference type="Gene3D" id="3.90.25.10">
    <property type="entry name" value="UDP-galactose 4-epimerase, domain 1"/>
    <property type="match status" value="1"/>
</dbReference>
<dbReference type="PANTHER" id="PTHR47706">
    <property type="entry name" value="NMRA-LIKE FAMILY PROTEIN"/>
    <property type="match status" value="1"/>
</dbReference>
<dbReference type="PANTHER" id="PTHR47706:SF6">
    <property type="entry name" value="NMRA-LIKE FAMILY PROTEIN (AFU_ORTHOLOGUE AFUA_6G00280)"/>
    <property type="match status" value="1"/>
</dbReference>
<proteinExistence type="predicted"/>
<evidence type="ECO:0000313" key="4">
    <source>
        <dbReference type="EMBL" id="KAK3210094.1"/>
    </source>
</evidence>
<dbReference type="SUPFAM" id="SSF51735">
    <property type="entry name" value="NAD(P)-binding Rossmann-fold domains"/>
    <property type="match status" value="1"/>
</dbReference>
<dbReference type="InterPro" id="IPR051609">
    <property type="entry name" value="NmrA/Isoflavone_reductase-like"/>
</dbReference>
<dbReference type="Pfam" id="PF05368">
    <property type="entry name" value="NmrA"/>
    <property type="match status" value="1"/>
</dbReference>
<reference evidence="4 5" key="1">
    <citation type="submission" date="2021-02" db="EMBL/GenBank/DDBJ databases">
        <title>Genome assembly of Pseudopithomyces chartarum.</title>
        <authorList>
            <person name="Jauregui R."/>
            <person name="Singh J."/>
            <person name="Voisey C."/>
        </authorList>
    </citation>
    <scope>NUCLEOTIDE SEQUENCE [LARGE SCALE GENOMIC DNA]</scope>
    <source>
        <strain evidence="4 5">AGR01</strain>
    </source>
</reference>
<dbReference type="EMBL" id="WVTA01000005">
    <property type="protein sequence ID" value="KAK3210094.1"/>
    <property type="molecule type" value="Genomic_DNA"/>
</dbReference>
<dbReference type="InterPro" id="IPR008030">
    <property type="entry name" value="NmrA-like"/>
</dbReference>
<sequence length="290" mass="32219">MSPSMQILLLGAGELGIAFLPHLSGLPNTHVTIGIRTPTRYQHLSSPNISLLALDLSSSSKALSQSFADYDIVISATGFGQPPTRAGKGKLWFFPWQWGVNYDITGDGMGLMPLFGEQADIRNILRAEAEESNVRWTIVSTGIFMSFLFEQFWAVVDASSPDKPVVRALRSWDHKITVTDVTDIGKVLARVIAGDVEAENKVVYAAGDTVSYKELADIIERIVGKNIKREEWTIPHLKAELAKDPDDAIKRYRLVFARDGVWWNKEGTVNHILKMPMVTVETYAQKLFAA</sequence>
<evidence type="ECO:0000313" key="5">
    <source>
        <dbReference type="Proteomes" id="UP001280581"/>
    </source>
</evidence>
<evidence type="ECO:0000256" key="2">
    <source>
        <dbReference type="ARBA" id="ARBA00023002"/>
    </source>
</evidence>
<dbReference type="Proteomes" id="UP001280581">
    <property type="component" value="Unassembled WGS sequence"/>
</dbReference>
<dbReference type="AlphaFoldDB" id="A0AAN6RJC6"/>
<accession>A0AAN6RJC6</accession>
<feature type="domain" description="NmrA-like" evidence="3">
    <location>
        <begin position="7"/>
        <end position="240"/>
    </location>
</feature>
<gene>
    <name evidence="4" type="ORF">GRF29_44g1674194</name>
</gene>
<keyword evidence="5" id="KW-1185">Reference proteome</keyword>
<keyword evidence="2" id="KW-0560">Oxidoreductase</keyword>
<protein>
    <recommendedName>
        <fullName evidence="3">NmrA-like domain-containing protein</fullName>
    </recommendedName>
</protein>
<evidence type="ECO:0000259" key="3">
    <source>
        <dbReference type="Pfam" id="PF05368"/>
    </source>
</evidence>
<dbReference type="InterPro" id="IPR036291">
    <property type="entry name" value="NAD(P)-bd_dom_sf"/>
</dbReference>
<dbReference type="Gene3D" id="3.40.50.720">
    <property type="entry name" value="NAD(P)-binding Rossmann-like Domain"/>
    <property type="match status" value="1"/>
</dbReference>
<dbReference type="GO" id="GO:0016491">
    <property type="term" value="F:oxidoreductase activity"/>
    <property type="evidence" value="ECO:0007669"/>
    <property type="project" value="UniProtKB-KW"/>
</dbReference>
<keyword evidence="1" id="KW-0521">NADP</keyword>
<comment type="caution">
    <text evidence="4">The sequence shown here is derived from an EMBL/GenBank/DDBJ whole genome shotgun (WGS) entry which is preliminary data.</text>
</comment>
<evidence type="ECO:0000256" key="1">
    <source>
        <dbReference type="ARBA" id="ARBA00022857"/>
    </source>
</evidence>
<name>A0AAN6RJC6_9PLEO</name>